<dbReference type="EMBL" id="MLJW01000026">
    <property type="protein sequence ID" value="OIR09476.1"/>
    <property type="molecule type" value="Genomic_DNA"/>
</dbReference>
<evidence type="ECO:0000259" key="2">
    <source>
        <dbReference type="Pfam" id="PF04773"/>
    </source>
</evidence>
<dbReference type="PANTHER" id="PTHR38731:SF1">
    <property type="entry name" value="FECR PROTEIN DOMAIN-CONTAINING PROTEIN"/>
    <property type="match status" value="1"/>
</dbReference>
<dbReference type="PANTHER" id="PTHR38731">
    <property type="entry name" value="LIPL45-RELATED LIPOPROTEIN-RELATED"/>
    <property type="match status" value="1"/>
</dbReference>
<accession>A0A1J5T6N6</accession>
<gene>
    <name evidence="3" type="ORF">GALL_83140</name>
</gene>
<evidence type="ECO:0000313" key="3">
    <source>
        <dbReference type="EMBL" id="OIR09476.1"/>
    </source>
</evidence>
<comment type="caution">
    <text evidence="3">The sequence shown here is derived from an EMBL/GenBank/DDBJ whole genome shotgun (WGS) entry which is preliminary data.</text>
</comment>
<organism evidence="3">
    <name type="scientific">mine drainage metagenome</name>
    <dbReference type="NCBI Taxonomy" id="410659"/>
    <lineage>
        <taxon>unclassified sequences</taxon>
        <taxon>metagenomes</taxon>
        <taxon>ecological metagenomes</taxon>
    </lineage>
</organism>
<reference evidence="3" key="1">
    <citation type="submission" date="2016-10" db="EMBL/GenBank/DDBJ databases">
        <title>Sequence of Gallionella enrichment culture.</title>
        <authorList>
            <person name="Poehlein A."/>
            <person name="Muehling M."/>
            <person name="Daniel R."/>
        </authorList>
    </citation>
    <scope>NUCLEOTIDE SEQUENCE</scope>
</reference>
<dbReference type="AlphaFoldDB" id="A0A1J5T6N6"/>
<feature type="compositionally biased region" description="Basic and acidic residues" evidence="1">
    <location>
        <begin position="253"/>
        <end position="321"/>
    </location>
</feature>
<feature type="region of interest" description="Disordered" evidence="1">
    <location>
        <begin position="240"/>
        <end position="321"/>
    </location>
</feature>
<feature type="domain" description="FecR protein" evidence="2">
    <location>
        <begin position="56"/>
        <end position="141"/>
    </location>
</feature>
<proteinExistence type="predicted"/>
<sequence length="321" mass="36379">MRNLLFFLATWVICSNAYSLALFGTVDALSGSANVEDRSGKSAAVTLGLKIFEGQTITSGPEGEVHLVTEDGGIIALRPNTVFRVDEYKAEGNSSDRIFMSLLKGAVRSITGWVGKYNNSAYRITTPTATIGIRGTDHETTVIENGNGDEPGTYDNVNEGATVLKTPQGVAEVTPGKFAFAPKGGVVAPVFLAQRPRFLAMRRLKIEERIQSRKEYMRSRLENMREERLKTQANRIEQRGISNNREQGATMGRRNDLHQHQFERDRQQVRGMKSERSLRDNGRSNTARTERRKEMVREKKVGEERQRRYPERIRREKMKRE</sequence>
<protein>
    <submittedName>
        <fullName evidence="3">FecR protein</fullName>
    </submittedName>
</protein>
<dbReference type="Pfam" id="PF04773">
    <property type="entry name" value="FecR"/>
    <property type="match status" value="1"/>
</dbReference>
<name>A0A1J5T6N6_9ZZZZ</name>
<dbReference type="InterPro" id="IPR006860">
    <property type="entry name" value="FecR"/>
</dbReference>
<evidence type="ECO:0000256" key="1">
    <source>
        <dbReference type="SAM" id="MobiDB-lite"/>
    </source>
</evidence>